<dbReference type="STRING" id="4565.A0A3B6QAE9"/>
<feature type="domain" description="Nucleolar protein 58/56 N-terminal" evidence="2">
    <location>
        <begin position="75"/>
        <end position="143"/>
    </location>
</feature>
<dbReference type="PANTHER" id="PTHR10894">
    <property type="entry name" value="NUCLEOLAR PROTEIN 5 NUCLEOLAR PROTEIN NOP5 NOP58"/>
    <property type="match status" value="1"/>
</dbReference>
<dbReference type="AlphaFoldDB" id="A0A3B6QAE9"/>
<evidence type="ECO:0000313" key="3">
    <source>
        <dbReference type="EnsemblPlants" id="TraesCS6D02G012500.1"/>
    </source>
</evidence>
<dbReference type="Gramene" id="TraesCS6D03G0026200.1">
    <property type="protein sequence ID" value="TraesCS6D03G0026200.1.CDS"/>
    <property type="gene ID" value="TraesCS6D03G0026200"/>
</dbReference>
<dbReference type="PANTHER" id="PTHR10894:SF24">
    <property type="entry name" value="OS02G0511800 PROTEIN"/>
    <property type="match status" value="1"/>
</dbReference>
<dbReference type="Gramene" id="TraesCAD_scaffold_010888_01G000200.1">
    <property type="protein sequence ID" value="TraesCAD_scaffold_010888_01G000200.1"/>
    <property type="gene ID" value="TraesCAD_scaffold_010888_01G000200"/>
</dbReference>
<dbReference type="GO" id="GO:0030515">
    <property type="term" value="F:snoRNA binding"/>
    <property type="evidence" value="ECO:0000318"/>
    <property type="project" value="GO_Central"/>
</dbReference>
<organism evidence="3">
    <name type="scientific">Triticum aestivum</name>
    <name type="common">Wheat</name>
    <dbReference type="NCBI Taxonomy" id="4565"/>
    <lineage>
        <taxon>Eukaryota</taxon>
        <taxon>Viridiplantae</taxon>
        <taxon>Streptophyta</taxon>
        <taxon>Embryophyta</taxon>
        <taxon>Tracheophyta</taxon>
        <taxon>Spermatophyta</taxon>
        <taxon>Magnoliopsida</taxon>
        <taxon>Liliopsida</taxon>
        <taxon>Poales</taxon>
        <taxon>Poaceae</taxon>
        <taxon>BOP clade</taxon>
        <taxon>Pooideae</taxon>
        <taxon>Triticodae</taxon>
        <taxon>Triticeae</taxon>
        <taxon>Triticinae</taxon>
        <taxon>Triticum</taxon>
    </lineage>
</organism>
<evidence type="ECO:0000313" key="4">
    <source>
        <dbReference type="Proteomes" id="UP000019116"/>
    </source>
</evidence>
<reference evidence="3" key="2">
    <citation type="submission" date="2018-10" db="UniProtKB">
        <authorList>
            <consortium name="EnsemblPlants"/>
        </authorList>
    </citation>
    <scope>IDENTIFICATION</scope>
</reference>
<dbReference type="InterPro" id="IPR012974">
    <property type="entry name" value="NOP58/56_N"/>
</dbReference>
<dbReference type="Pfam" id="PF08156">
    <property type="entry name" value="NOP5NT"/>
    <property type="match status" value="1"/>
</dbReference>
<accession>A0A3B6QAE9</accession>
<dbReference type="EnsemblPlants" id="TraesCS6D02G012500.1">
    <property type="protein sequence ID" value="TraesCS6D02G012500.1"/>
    <property type="gene ID" value="TraesCS6D02G012500"/>
</dbReference>
<dbReference type="Gramene" id="TraesCLE_scaffold_007029_01G000100.1">
    <property type="protein sequence ID" value="TraesCLE_scaffold_007029_01G000100.1"/>
    <property type="gene ID" value="TraesCLE_scaffold_007029_01G000100"/>
</dbReference>
<dbReference type="Gramene" id="TraesCS6D02G012500.1">
    <property type="protein sequence ID" value="TraesCS6D02G012500.1"/>
    <property type="gene ID" value="TraesCS6D02G012500"/>
</dbReference>
<name>A0A3B6QAE9_WHEAT</name>
<evidence type="ECO:0000256" key="1">
    <source>
        <dbReference type="SAM" id="MobiDB-lite"/>
    </source>
</evidence>
<dbReference type="OMA" id="CEPHAME"/>
<dbReference type="GO" id="GO:0031428">
    <property type="term" value="C:box C/D methylation guide snoRNP complex"/>
    <property type="evidence" value="ECO:0000318"/>
    <property type="project" value="GO_Central"/>
</dbReference>
<feature type="region of interest" description="Disordered" evidence="1">
    <location>
        <begin position="1"/>
        <end position="25"/>
    </location>
</feature>
<sequence length="320" mass="36319">MDQRIGSARSPATRRPRSFDLDAPPPPAIAKQLRSSFMMGEPLWVWVRFGGAFSAFTQFGSESTDSCSSNDRLMLLLFETPSGFAIFNFVAEVIEKPNALENTPELQEHLMKKKKGLEVVWLRNFRTFEDKSSAINQNTGVNESLTEMIMKCHFPGQRIAVGKPEYKKIIEESLKITCVYSPAVMELMWGVHIWMPSLVPREKFDLTEDERLPMSYGLKQVLSRYDCDYVNPEMLDQPIIITSYALFECDSLEEEKSDELDFLAAVIKVVSGIDTEGWGSLKIATALKKIWCPEEADNSCEIISEDEVSRLVNDADKYEP</sequence>
<dbReference type="Proteomes" id="UP000019116">
    <property type="component" value="Chromosome 6D"/>
</dbReference>
<reference evidence="3" key="1">
    <citation type="submission" date="2018-08" db="EMBL/GenBank/DDBJ databases">
        <authorList>
            <person name="Rossello M."/>
        </authorList>
    </citation>
    <scope>NUCLEOTIDE SEQUENCE [LARGE SCALE GENOMIC DNA]</scope>
    <source>
        <strain evidence="3">cv. Chinese Spring</strain>
    </source>
</reference>
<dbReference type="OrthoDB" id="593392at2759"/>
<dbReference type="InterPro" id="IPR045056">
    <property type="entry name" value="Nop56/Nop58"/>
</dbReference>
<protein>
    <recommendedName>
        <fullName evidence="2">Nucleolar protein 58/56 N-terminal domain-containing protein</fullName>
    </recommendedName>
</protein>
<dbReference type="SMR" id="A0A3B6QAE9"/>
<keyword evidence="4" id="KW-1185">Reference proteome</keyword>
<proteinExistence type="predicted"/>
<evidence type="ECO:0000259" key="2">
    <source>
        <dbReference type="Pfam" id="PF08156"/>
    </source>
</evidence>
<dbReference type="GO" id="GO:0032040">
    <property type="term" value="C:small-subunit processome"/>
    <property type="evidence" value="ECO:0000318"/>
    <property type="project" value="GO_Central"/>
</dbReference>
<dbReference type="Gramene" id="TraesROB_scaffold_029583_01G000100.1">
    <property type="protein sequence ID" value="TraesROB_scaffold_029583_01G000100.1"/>
    <property type="gene ID" value="TraesROB_scaffold_029583_01G000100"/>
</dbReference>